<dbReference type="VEuPathDB" id="FungiDB:PV10_08049"/>
<proteinExistence type="predicted"/>
<dbReference type="EMBL" id="NAJM01000009">
    <property type="protein sequence ID" value="RVX73150.1"/>
    <property type="molecule type" value="Genomic_DNA"/>
</dbReference>
<name>A0A438NBW5_EXOME</name>
<protein>
    <recommendedName>
        <fullName evidence="2">DUF1279 domain-containing protein</fullName>
    </recommendedName>
</protein>
<dbReference type="PANTHER" id="PTHR21377:SF0">
    <property type="entry name" value="PROTEIN FAM210B, MITOCHONDRIAL"/>
    <property type="match status" value="1"/>
</dbReference>
<dbReference type="VEuPathDB" id="FungiDB:PV10_08048"/>
<reference evidence="3 4" key="1">
    <citation type="submission" date="2017-03" db="EMBL/GenBank/DDBJ databases">
        <title>Genomes of endolithic fungi from Antarctica.</title>
        <authorList>
            <person name="Coleine C."/>
            <person name="Masonjones S."/>
            <person name="Stajich J.E."/>
        </authorList>
    </citation>
    <scope>NUCLEOTIDE SEQUENCE [LARGE SCALE GENOMIC DNA]</scope>
    <source>
        <strain evidence="3 4">CCFEE 6314</strain>
    </source>
</reference>
<evidence type="ECO:0000313" key="4">
    <source>
        <dbReference type="Proteomes" id="UP000288859"/>
    </source>
</evidence>
<evidence type="ECO:0000313" key="3">
    <source>
        <dbReference type="EMBL" id="RVX73150.1"/>
    </source>
</evidence>
<evidence type="ECO:0000259" key="2">
    <source>
        <dbReference type="Pfam" id="PF06916"/>
    </source>
</evidence>
<feature type="compositionally biased region" description="Low complexity" evidence="1">
    <location>
        <begin position="615"/>
        <end position="634"/>
    </location>
</feature>
<dbReference type="Proteomes" id="UP000288859">
    <property type="component" value="Unassembled WGS sequence"/>
</dbReference>
<sequence>MSSATTILGPHALLLPPHHNFDSVVKDHSVPKASKPTQSDEAFQLHQSRHVLLDNALNIETLTPNNTHPLRVPDQSLRLSEAFRDAVNLARVAIIAFNGENCNIATDAVFDRYFRPQDATFVEQILRTIANIDLNLQILPDTVLGVLRSTPLNPAFDRLSISIGDHPRGHHAECRTGVPGMRLFAYTEEQRDGSAYISVCDVCLKYPTIGDITHGTWPNGTPKGPGCGATLLHEIVHWSALFHGIPTYNQLIPFDHASGFRTIDDFEGPDPVNGAGFYNAKRLKDLGHNPLNNADNYLMFVVSSYWRWQCRMEFGPALSIRDDSRTALAQLLEARPAAIRRAFHQVERASSQPLRTRRVPHSIQARRSYHSNPQQFARPTLSTSSSPFRTPTPTRRTPHTTVGRPSSNPHYYNRRNGGRRWNSTSSTPEEKLTLSQRLKKLSREYGWSALGVYLLLTAADFPFCFLAVRLLGTDRIGHWEHVVVETVKSWVKWPLPATAQTQLNSAGDVVEEALRIDGDKASTKQHTTSPRLLEEGQEQHDDADEVEDHGYKAAQAANSGANASIWTQLALAYAIHKSFIFIRVPLTVSITPKVVKTLRGWGWNIGKVPSRKGIKGSSSGPGSSSSESGVNTKGSKVKPDE</sequence>
<dbReference type="PANTHER" id="PTHR21377">
    <property type="entry name" value="PROTEIN FAM210B, MITOCHONDRIAL"/>
    <property type="match status" value="1"/>
</dbReference>
<dbReference type="InterPro" id="IPR024079">
    <property type="entry name" value="MetalloPept_cat_dom_sf"/>
</dbReference>
<dbReference type="AlphaFoldDB" id="A0A438NBW5"/>
<dbReference type="Pfam" id="PF06916">
    <property type="entry name" value="FAM210A-B_dom"/>
    <property type="match status" value="1"/>
</dbReference>
<dbReference type="InterPro" id="IPR045866">
    <property type="entry name" value="FAM210A/B-like"/>
</dbReference>
<evidence type="ECO:0000256" key="1">
    <source>
        <dbReference type="SAM" id="MobiDB-lite"/>
    </source>
</evidence>
<dbReference type="InterPro" id="IPR009688">
    <property type="entry name" value="FAM210A/B-like_dom"/>
</dbReference>
<feature type="domain" description="DUF1279" evidence="2">
    <location>
        <begin position="436"/>
        <end position="592"/>
    </location>
</feature>
<dbReference type="GO" id="GO:0005739">
    <property type="term" value="C:mitochondrion"/>
    <property type="evidence" value="ECO:0007669"/>
    <property type="project" value="TreeGrafter"/>
</dbReference>
<dbReference type="Gene3D" id="3.40.390.10">
    <property type="entry name" value="Collagenase (Catalytic Domain)"/>
    <property type="match status" value="1"/>
</dbReference>
<feature type="compositionally biased region" description="Low complexity" evidence="1">
    <location>
        <begin position="378"/>
        <end position="401"/>
    </location>
</feature>
<gene>
    <name evidence="3" type="ORF">B0A52_02277</name>
</gene>
<dbReference type="OrthoDB" id="426386at2759"/>
<feature type="region of interest" description="Disordered" evidence="1">
    <location>
        <begin position="366"/>
        <end position="430"/>
    </location>
</feature>
<organism evidence="3 4">
    <name type="scientific">Exophiala mesophila</name>
    <name type="common">Black yeast-like fungus</name>
    <dbReference type="NCBI Taxonomy" id="212818"/>
    <lineage>
        <taxon>Eukaryota</taxon>
        <taxon>Fungi</taxon>
        <taxon>Dikarya</taxon>
        <taxon>Ascomycota</taxon>
        <taxon>Pezizomycotina</taxon>
        <taxon>Eurotiomycetes</taxon>
        <taxon>Chaetothyriomycetidae</taxon>
        <taxon>Chaetothyriales</taxon>
        <taxon>Herpotrichiellaceae</taxon>
        <taxon>Exophiala</taxon>
    </lineage>
</organism>
<dbReference type="GO" id="GO:0008237">
    <property type="term" value="F:metallopeptidase activity"/>
    <property type="evidence" value="ECO:0007669"/>
    <property type="project" value="InterPro"/>
</dbReference>
<comment type="caution">
    <text evidence="3">The sequence shown here is derived from an EMBL/GenBank/DDBJ whole genome shotgun (WGS) entry which is preliminary data.</text>
</comment>
<feature type="region of interest" description="Disordered" evidence="1">
    <location>
        <begin position="609"/>
        <end position="641"/>
    </location>
</feature>
<accession>A0A438NBW5</accession>
<feature type="region of interest" description="Disordered" evidence="1">
    <location>
        <begin position="519"/>
        <end position="546"/>
    </location>
</feature>